<dbReference type="Pfam" id="PF02719">
    <property type="entry name" value="Polysacc_synt_2"/>
    <property type="match status" value="1"/>
</dbReference>
<dbReference type="AlphaFoldDB" id="A0A8J8MHK9"/>
<sequence length="646" mass="72820">MKRFKVIAFMLCDAWFIHLAYFLAFHLRFEWKTDPTYIDVYLTNILIIMMIKLTVLYLFKIYQSLWEYASIEELLQVVVSVLVGNIVVLAYMLSQPQHMPRSISILVPIIEIMLIGGVRFTYRIMRRINQRSALSRDKTRKIMVIGAGDAGAMLIKELKNNYNPIGKPVAIIDDNIKKQGQVINNVPVLGQRLDIASVAYKKKIDEIIIAIPSADNQDIKAIIEECKRTKCKLSMLPTLYTLSDKEVKLSDVRDVQIEDLLGREQVKLNMNGISSYLKNKKVLVTGGGGSIGSELCRQIANFTPRELIILDIYENNAYDLQHELCRTYDVEMVSPDQTVKVYHQGKIYLKVIIASVRDRQRLDKIFRAIKPDVVFHAAAHKHVPLMEDNPSEAIKNNVFGTLNVAQAADTYKVNRFVLVSTDKAVNPTNVMGATKRACELIIQAINKRSKTEYVAVRFGNVLGSNGSVIPLFKRQIAEGGPLTVTHEDVIRYFMTISEAANLVIQAGAMAKGGEIFVLDMGEPVKIMDLAKDLIKLSGLKPYIDIPIEITGLRPGEKLYEELLMMEEGLSSTAHQKIFIGKPSHVDYDLLFKGLDGLLEVMSADNRERIRQALAKMIPTYKIENNVVNGEFMQRLAKSEVAAASHR</sequence>
<gene>
    <name evidence="4" type="ORF">HZI73_06445</name>
</gene>
<dbReference type="InterPro" id="IPR003869">
    <property type="entry name" value="Polysac_CapD-like"/>
</dbReference>
<feature type="transmembrane region" description="Helical" evidence="2">
    <location>
        <begin position="74"/>
        <end position="93"/>
    </location>
</feature>
<dbReference type="RefSeq" id="WP_212697433.1">
    <property type="nucleotide sequence ID" value="NZ_CP058649.1"/>
</dbReference>
<feature type="transmembrane region" description="Helical" evidence="2">
    <location>
        <begin position="41"/>
        <end position="62"/>
    </location>
</feature>
<dbReference type="PANTHER" id="PTHR43318:SF1">
    <property type="entry name" value="POLYSACCHARIDE BIOSYNTHESIS PROTEIN EPSC-RELATED"/>
    <property type="match status" value="1"/>
</dbReference>
<dbReference type="InterPro" id="IPR036291">
    <property type="entry name" value="NAD(P)-bd_dom_sf"/>
</dbReference>
<evidence type="ECO:0000256" key="2">
    <source>
        <dbReference type="SAM" id="Phobius"/>
    </source>
</evidence>
<dbReference type="EMBL" id="CP058649">
    <property type="protein sequence ID" value="QUI21962.1"/>
    <property type="molecule type" value="Genomic_DNA"/>
</dbReference>
<feature type="domain" description="Polysaccharide biosynthesis protein CapD-like" evidence="3">
    <location>
        <begin position="282"/>
        <end position="580"/>
    </location>
</feature>
<organism evidence="4 5">
    <name type="scientific">Vallitalea pronyensis</name>
    <dbReference type="NCBI Taxonomy" id="1348613"/>
    <lineage>
        <taxon>Bacteria</taxon>
        <taxon>Bacillati</taxon>
        <taxon>Bacillota</taxon>
        <taxon>Clostridia</taxon>
        <taxon>Lachnospirales</taxon>
        <taxon>Vallitaleaceae</taxon>
        <taxon>Vallitalea</taxon>
    </lineage>
</organism>
<protein>
    <submittedName>
        <fullName evidence="4">Polysaccharide biosynthesis protein</fullName>
    </submittedName>
</protein>
<dbReference type="KEGG" id="vpy:HZI73_06445"/>
<accession>A0A8J8MHK9</accession>
<comment type="similarity">
    <text evidence="1">Belongs to the polysaccharide synthase family.</text>
</comment>
<dbReference type="Pfam" id="PF13727">
    <property type="entry name" value="CoA_binding_3"/>
    <property type="match status" value="1"/>
</dbReference>
<reference evidence="4" key="1">
    <citation type="submission" date="2020-07" db="EMBL/GenBank/DDBJ databases">
        <title>Vallitalea pronyensis genome.</title>
        <authorList>
            <person name="Postec A."/>
        </authorList>
    </citation>
    <scope>NUCLEOTIDE SEQUENCE</scope>
    <source>
        <strain evidence="4">FatNI3</strain>
    </source>
</reference>
<keyword evidence="2" id="KW-0472">Membrane</keyword>
<feature type="transmembrane region" description="Helical" evidence="2">
    <location>
        <begin position="105"/>
        <end position="122"/>
    </location>
</feature>
<dbReference type="SUPFAM" id="SSF51735">
    <property type="entry name" value="NAD(P)-binding Rossmann-fold domains"/>
    <property type="match status" value="2"/>
</dbReference>
<dbReference type="PANTHER" id="PTHR43318">
    <property type="entry name" value="UDP-N-ACETYLGLUCOSAMINE 4,6-DEHYDRATASE"/>
    <property type="match status" value="1"/>
</dbReference>
<keyword evidence="2" id="KW-1133">Transmembrane helix</keyword>
<keyword evidence="2" id="KW-0812">Transmembrane</keyword>
<evidence type="ECO:0000313" key="4">
    <source>
        <dbReference type="EMBL" id="QUI21962.1"/>
    </source>
</evidence>
<evidence type="ECO:0000256" key="1">
    <source>
        <dbReference type="ARBA" id="ARBA00007430"/>
    </source>
</evidence>
<proteinExistence type="inferred from homology"/>
<dbReference type="CDD" id="cd05237">
    <property type="entry name" value="UDP_invert_4-6DH_SDR_e"/>
    <property type="match status" value="1"/>
</dbReference>
<keyword evidence="5" id="KW-1185">Reference proteome</keyword>
<dbReference type="Gene3D" id="3.40.50.720">
    <property type="entry name" value="NAD(P)-binding Rossmann-like Domain"/>
    <property type="match status" value="2"/>
</dbReference>
<dbReference type="Proteomes" id="UP000683246">
    <property type="component" value="Chromosome"/>
</dbReference>
<evidence type="ECO:0000259" key="3">
    <source>
        <dbReference type="Pfam" id="PF02719"/>
    </source>
</evidence>
<evidence type="ECO:0000313" key="5">
    <source>
        <dbReference type="Proteomes" id="UP000683246"/>
    </source>
</evidence>
<name>A0A8J8MHK9_9FIRM</name>
<dbReference type="InterPro" id="IPR051203">
    <property type="entry name" value="Polysaccharide_Synthase-Rel"/>
</dbReference>
<feature type="transmembrane region" description="Helical" evidence="2">
    <location>
        <begin position="7"/>
        <end position="29"/>
    </location>
</feature>